<dbReference type="OrthoDB" id="60984at2759"/>
<accession>A0A9D5BY44</accession>
<evidence type="ECO:0000313" key="1">
    <source>
        <dbReference type="EMBL" id="KAJ0962784.1"/>
    </source>
</evidence>
<name>A0A9D5BY44_9LILI</name>
<protein>
    <submittedName>
        <fullName evidence="1">Uncharacterized protein</fullName>
    </submittedName>
</protein>
<dbReference type="EMBL" id="JAGGNH010000009">
    <property type="protein sequence ID" value="KAJ0962784.1"/>
    <property type="molecule type" value="Genomic_DNA"/>
</dbReference>
<sequence length="77" mass="8745">MRHNDEGFVEESCREIGVSKGVFKRTLVPKAVEDILMNMGVPFILKAGKAFNSMKEEIRVQLNGVPDDIYKCQETWA</sequence>
<organism evidence="1 2">
    <name type="scientific">Dioscorea zingiberensis</name>
    <dbReference type="NCBI Taxonomy" id="325984"/>
    <lineage>
        <taxon>Eukaryota</taxon>
        <taxon>Viridiplantae</taxon>
        <taxon>Streptophyta</taxon>
        <taxon>Embryophyta</taxon>
        <taxon>Tracheophyta</taxon>
        <taxon>Spermatophyta</taxon>
        <taxon>Magnoliopsida</taxon>
        <taxon>Liliopsida</taxon>
        <taxon>Dioscoreales</taxon>
        <taxon>Dioscoreaceae</taxon>
        <taxon>Dioscorea</taxon>
    </lineage>
</organism>
<evidence type="ECO:0000313" key="2">
    <source>
        <dbReference type="Proteomes" id="UP001085076"/>
    </source>
</evidence>
<dbReference type="Gene3D" id="3.30.360.10">
    <property type="entry name" value="Dihydrodipicolinate Reductase, domain 2"/>
    <property type="match status" value="1"/>
</dbReference>
<comment type="caution">
    <text evidence="1">The sequence shown here is derived from an EMBL/GenBank/DDBJ whole genome shotgun (WGS) entry which is preliminary data.</text>
</comment>
<dbReference type="Proteomes" id="UP001085076">
    <property type="component" value="Miscellaneous, Linkage group lg09"/>
</dbReference>
<gene>
    <name evidence="1" type="ORF">J5N97_027906</name>
</gene>
<reference evidence="1" key="1">
    <citation type="submission" date="2021-03" db="EMBL/GenBank/DDBJ databases">
        <authorList>
            <person name="Li Z."/>
            <person name="Yang C."/>
        </authorList>
    </citation>
    <scope>NUCLEOTIDE SEQUENCE</scope>
    <source>
        <strain evidence="1">Dzin_1.0</strain>
        <tissue evidence="1">Leaf</tissue>
    </source>
</reference>
<keyword evidence="2" id="KW-1185">Reference proteome</keyword>
<dbReference type="AlphaFoldDB" id="A0A9D5BY44"/>
<proteinExistence type="predicted"/>
<reference evidence="1" key="2">
    <citation type="journal article" date="2022" name="Hortic Res">
        <title>The genome of Dioscorea zingiberensis sheds light on the biosynthesis, origin and evolution of the medicinally important diosgenin saponins.</title>
        <authorList>
            <person name="Li Y."/>
            <person name="Tan C."/>
            <person name="Li Z."/>
            <person name="Guo J."/>
            <person name="Li S."/>
            <person name="Chen X."/>
            <person name="Wang C."/>
            <person name="Dai X."/>
            <person name="Yang H."/>
            <person name="Song W."/>
            <person name="Hou L."/>
            <person name="Xu J."/>
            <person name="Tong Z."/>
            <person name="Xu A."/>
            <person name="Yuan X."/>
            <person name="Wang W."/>
            <person name="Yang Q."/>
            <person name="Chen L."/>
            <person name="Sun Z."/>
            <person name="Wang K."/>
            <person name="Pan B."/>
            <person name="Chen J."/>
            <person name="Bao Y."/>
            <person name="Liu F."/>
            <person name="Qi X."/>
            <person name="Gang D.R."/>
            <person name="Wen J."/>
            <person name="Li J."/>
        </authorList>
    </citation>
    <scope>NUCLEOTIDE SEQUENCE</scope>
    <source>
        <strain evidence="1">Dzin_1.0</strain>
    </source>
</reference>